<dbReference type="Pfam" id="PF06220">
    <property type="entry name" value="zf-U1"/>
    <property type="match status" value="1"/>
</dbReference>
<keyword evidence="3" id="KW-0862">Zinc</keyword>
<evidence type="ECO:0000256" key="2">
    <source>
        <dbReference type="ARBA" id="ARBA00022771"/>
    </source>
</evidence>
<evidence type="ECO:0000256" key="3">
    <source>
        <dbReference type="ARBA" id="ARBA00022833"/>
    </source>
</evidence>
<dbReference type="Gene3D" id="3.30.160.60">
    <property type="entry name" value="Classic Zinc Finger"/>
    <property type="match status" value="1"/>
</dbReference>
<evidence type="ECO:0000256" key="1">
    <source>
        <dbReference type="ARBA" id="ARBA00022723"/>
    </source>
</evidence>
<dbReference type="STRING" id="50376.A0A517LG53"/>
<dbReference type="SUPFAM" id="SSF57667">
    <property type="entry name" value="beta-beta-alpha zinc fingers"/>
    <property type="match status" value="1"/>
</dbReference>
<evidence type="ECO:0000259" key="5">
    <source>
        <dbReference type="SMART" id="SM00451"/>
    </source>
</evidence>
<dbReference type="PANTHER" id="PTHR13173:SF10">
    <property type="entry name" value="WW DOMAIN-BINDING PROTEIN 4"/>
    <property type="match status" value="1"/>
</dbReference>
<dbReference type="PANTHER" id="PTHR13173">
    <property type="entry name" value="WW DOMAIN BINDING PROTEIN 4"/>
    <property type="match status" value="1"/>
</dbReference>
<feature type="region of interest" description="Disordered" evidence="4">
    <location>
        <begin position="27"/>
        <end position="109"/>
    </location>
</feature>
<reference evidence="6 7" key="1">
    <citation type="submission" date="2019-07" db="EMBL/GenBank/DDBJ databases">
        <title>Finished genome of Venturia effusa.</title>
        <authorList>
            <person name="Young C.A."/>
            <person name="Cox M.P."/>
            <person name="Ganley A.R.D."/>
            <person name="David W.J."/>
        </authorList>
    </citation>
    <scope>NUCLEOTIDE SEQUENCE [LARGE SCALE GENOMIC DNA]</scope>
    <source>
        <strain evidence="7">albino</strain>
    </source>
</reference>
<dbReference type="GO" id="GO:0071011">
    <property type="term" value="C:precatalytic spliceosome"/>
    <property type="evidence" value="ECO:0007669"/>
    <property type="project" value="TreeGrafter"/>
</dbReference>
<dbReference type="GO" id="GO:0003723">
    <property type="term" value="F:RNA binding"/>
    <property type="evidence" value="ECO:0007669"/>
    <property type="project" value="TreeGrafter"/>
</dbReference>
<feature type="compositionally biased region" description="Polar residues" evidence="4">
    <location>
        <begin position="75"/>
        <end position="92"/>
    </location>
</feature>
<proteinExistence type="predicted"/>
<dbReference type="Proteomes" id="UP000316270">
    <property type="component" value="Chromosome 11"/>
</dbReference>
<keyword evidence="7" id="KW-1185">Reference proteome</keyword>
<keyword evidence="2" id="KW-0863">Zinc-finger</keyword>
<dbReference type="InterPro" id="IPR013085">
    <property type="entry name" value="U1-CZ_Znf_C2H2"/>
</dbReference>
<dbReference type="InterPro" id="IPR003604">
    <property type="entry name" value="Matrin/U1-like-C_Znf_C2H2"/>
</dbReference>
<feature type="domain" description="U1-type" evidence="5">
    <location>
        <begin position="8"/>
        <end position="43"/>
    </location>
</feature>
<feature type="region of interest" description="Disordered" evidence="4">
    <location>
        <begin position="239"/>
        <end position="267"/>
    </location>
</feature>
<gene>
    <name evidence="6" type="ORF">FKW77_008480</name>
</gene>
<sequence>MSEYWKSTPKYWCKYCSVYVKDTKFERQQHDATPRHQGGIQRSLRELHKGKEREDREKQRAQNEIARLNGVVGAKSNNEAPATNSSPNTSSKGPAKQASAEERKKQMQQLAEMGVAVPEEFRREVALPGEWERVSIKPAVTAETMRVKAEGGEANIDGLAFGIRKRKFEDQIEEEAIHAVAKRQAWGSKFKTYPGKPGIGDNDLDTFLSGLAPKQEATTDEKTGLTPEAESIATAFKPELSAEPKEEMTEPSIAAPDNAIASKNLETGVKAEEETKLSAIPELPGAGIVFKKRKPKVAKKS</sequence>
<dbReference type="OrthoDB" id="191651at2759"/>
<keyword evidence="1" id="KW-0479">Metal-binding</keyword>
<dbReference type="InterPro" id="IPR040023">
    <property type="entry name" value="WBP4"/>
</dbReference>
<protein>
    <recommendedName>
        <fullName evidence="5">U1-type domain-containing protein</fullName>
    </recommendedName>
</protein>
<dbReference type="AlphaFoldDB" id="A0A517LG53"/>
<evidence type="ECO:0000256" key="4">
    <source>
        <dbReference type="SAM" id="MobiDB-lite"/>
    </source>
</evidence>
<dbReference type="InterPro" id="IPR036236">
    <property type="entry name" value="Znf_C2H2_sf"/>
</dbReference>
<dbReference type="GO" id="GO:0008270">
    <property type="term" value="F:zinc ion binding"/>
    <property type="evidence" value="ECO:0007669"/>
    <property type="project" value="UniProtKB-KW"/>
</dbReference>
<dbReference type="SMART" id="SM00451">
    <property type="entry name" value="ZnF_U1"/>
    <property type="match status" value="1"/>
</dbReference>
<dbReference type="GO" id="GO:0000398">
    <property type="term" value="P:mRNA splicing, via spliceosome"/>
    <property type="evidence" value="ECO:0007669"/>
    <property type="project" value="InterPro"/>
</dbReference>
<dbReference type="EMBL" id="CP042195">
    <property type="protein sequence ID" value="QDS74601.1"/>
    <property type="molecule type" value="Genomic_DNA"/>
</dbReference>
<evidence type="ECO:0000313" key="6">
    <source>
        <dbReference type="EMBL" id="QDS74601.1"/>
    </source>
</evidence>
<evidence type="ECO:0000313" key="7">
    <source>
        <dbReference type="Proteomes" id="UP000316270"/>
    </source>
</evidence>
<accession>A0A517LG53</accession>
<name>A0A517LG53_9PEZI</name>
<feature type="compositionally biased region" description="Basic and acidic residues" evidence="4">
    <location>
        <begin position="43"/>
        <end position="61"/>
    </location>
</feature>
<organism evidence="6 7">
    <name type="scientific">Venturia effusa</name>
    <dbReference type="NCBI Taxonomy" id="50376"/>
    <lineage>
        <taxon>Eukaryota</taxon>
        <taxon>Fungi</taxon>
        <taxon>Dikarya</taxon>
        <taxon>Ascomycota</taxon>
        <taxon>Pezizomycotina</taxon>
        <taxon>Dothideomycetes</taxon>
        <taxon>Pleosporomycetidae</taxon>
        <taxon>Venturiales</taxon>
        <taxon>Venturiaceae</taxon>
        <taxon>Venturia</taxon>
    </lineage>
</organism>